<proteinExistence type="predicted"/>
<sequence length="314" mass="33584">MHPTPLIIDTDPGADDMIALLFALAAPESLAIQALTTVAGNVPLAKTSRNARLACEWAGRPELPVYAGAERPLQRTPIYAANIHGREGLTGVAVHDPAVPLAEGSAIDYLVRTLRAAPEHSVTLAMLSPQTNLALALEQAPDIVRGLRELVLMAGAHFNGGNITPVAEFNVFADPHAAEAVLQCGVPITMLPLDVTHKILTSDARIARLRQLGNRAGAIVADILDAYAPQEMAHYGMPGGPVHDATVTAYLLRPDLFQGRRIHVEVDSREGMGFGQTVADWHGSLKRSANVQWIVDGDAQGFFDLLTEHIARLP</sequence>
<gene>
    <name evidence="4" type="ORF">GFK26_02675</name>
</gene>
<feature type="domain" description="Inosine/uridine-preferring nucleoside hydrolase" evidence="3">
    <location>
        <begin position="6"/>
        <end position="304"/>
    </location>
</feature>
<evidence type="ECO:0000256" key="1">
    <source>
        <dbReference type="ARBA" id="ARBA00022801"/>
    </source>
</evidence>
<dbReference type="InterPro" id="IPR036452">
    <property type="entry name" value="Ribo_hydro-like"/>
</dbReference>
<dbReference type="Pfam" id="PF01156">
    <property type="entry name" value="IU_nuc_hydro"/>
    <property type="match status" value="1"/>
</dbReference>
<evidence type="ECO:0000313" key="5">
    <source>
        <dbReference type="Proteomes" id="UP000326780"/>
    </source>
</evidence>
<dbReference type="EMBL" id="CP045644">
    <property type="protein sequence ID" value="QFZ87452.1"/>
    <property type="molecule type" value="Genomic_DNA"/>
</dbReference>
<dbReference type="GO" id="GO:0008477">
    <property type="term" value="F:purine nucleosidase activity"/>
    <property type="evidence" value="ECO:0007669"/>
    <property type="project" value="TreeGrafter"/>
</dbReference>
<dbReference type="GO" id="GO:0006152">
    <property type="term" value="P:purine nucleoside catabolic process"/>
    <property type="evidence" value="ECO:0007669"/>
    <property type="project" value="TreeGrafter"/>
</dbReference>
<dbReference type="InterPro" id="IPR001910">
    <property type="entry name" value="Inosine/uridine_hydrolase_dom"/>
</dbReference>
<dbReference type="AlphaFoldDB" id="A0A5Q0MG97"/>
<evidence type="ECO:0000259" key="3">
    <source>
        <dbReference type="Pfam" id="PF01156"/>
    </source>
</evidence>
<dbReference type="PANTHER" id="PTHR12304">
    <property type="entry name" value="INOSINE-URIDINE PREFERRING NUCLEOSIDE HYDROLASE"/>
    <property type="match status" value="1"/>
</dbReference>
<keyword evidence="2" id="KW-0326">Glycosidase</keyword>
<keyword evidence="1 4" id="KW-0378">Hydrolase</keyword>
<reference evidence="4 5" key="1">
    <citation type="submission" date="2019-10" db="EMBL/GenBank/DDBJ databases">
        <title>Complete genome sequence of Variovorax paradoxus 5C-2.</title>
        <authorList>
            <person name="Gogoleva N.E."/>
            <person name="Balkin A.S."/>
        </authorList>
    </citation>
    <scope>NUCLEOTIDE SEQUENCE [LARGE SCALE GENOMIC DNA]</scope>
    <source>
        <strain evidence="4 5">5C-2</strain>
    </source>
</reference>
<dbReference type="SUPFAM" id="SSF53590">
    <property type="entry name" value="Nucleoside hydrolase"/>
    <property type="match status" value="1"/>
</dbReference>
<dbReference type="PANTHER" id="PTHR12304:SF4">
    <property type="entry name" value="URIDINE NUCLEOSIDASE"/>
    <property type="match status" value="1"/>
</dbReference>
<dbReference type="RefSeq" id="WP_153285833.1">
    <property type="nucleotide sequence ID" value="NZ_CP045644.1"/>
</dbReference>
<dbReference type="InterPro" id="IPR023186">
    <property type="entry name" value="IUNH"/>
</dbReference>
<protein>
    <submittedName>
        <fullName evidence="4">Nucleoside hydrolase</fullName>
    </submittedName>
</protein>
<name>A0A5Q0MG97_VARPD</name>
<dbReference type="CDD" id="cd02651">
    <property type="entry name" value="nuc_hydro_IU_UC_XIUA"/>
    <property type="match status" value="1"/>
</dbReference>
<dbReference type="GO" id="GO:0005829">
    <property type="term" value="C:cytosol"/>
    <property type="evidence" value="ECO:0007669"/>
    <property type="project" value="TreeGrafter"/>
</dbReference>
<evidence type="ECO:0000256" key="2">
    <source>
        <dbReference type="ARBA" id="ARBA00023295"/>
    </source>
</evidence>
<accession>A0A5Q0MG97</accession>
<dbReference type="Gene3D" id="3.90.245.10">
    <property type="entry name" value="Ribonucleoside hydrolase-like"/>
    <property type="match status" value="1"/>
</dbReference>
<organism evidence="4 5">
    <name type="scientific">Variovorax paradoxus</name>
    <dbReference type="NCBI Taxonomy" id="34073"/>
    <lineage>
        <taxon>Bacteria</taxon>
        <taxon>Pseudomonadati</taxon>
        <taxon>Pseudomonadota</taxon>
        <taxon>Betaproteobacteria</taxon>
        <taxon>Burkholderiales</taxon>
        <taxon>Comamonadaceae</taxon>
        <taxon>Variovorax</taxon>
    </lineage>
</organism>
<dbReference type="Proteomes" id="UP000326780">
    <property type="component" value="Chromosome"/>
</dbReference>
<evidence type="ECO:0000313" key="4">
    <source>
        <dbReference type="EMBL" id="QFZ87452.1"/>
    </source>
</evidence>